<organism evidence="2 3">
    <name type="scientific">Leucobacter komagatae</name>
    <dbReference type="NCBI Taxonomy" id="55969"/>
    <lineage>
        <taxon>Bacteria</taxon>
        <taxon>Bacillati</taxon>
        <taxon>Actinomycetota</taxon>
        <taxon>Actinomycetes</taxon>
        <taxon>Micrococcales</taxon>
        <taxon>Microbacteriaceae</taxon>
        <taxon>Leucobacter</taxon>
    </lineage>
</organism>
<dbReference type="PANTHER" id="PTHR11803:SF58">
    <property type="entry name" value="PROTEIN HMF1-RELATED"/>
    <property type="match status" value="1"/>
</dbReference>
<dbReference type="PANTHER" id="PTHR11803">
    <property type="entry name" value="2-IMINOBUTANOATE/2-IMINOPROPANOATE DEAMINASE RIDA"/>
    <property type="match status" value="1"/>
</dbReference>
<name>A0A542Y7P9_9MICO</name>
<evidence type="ECO:0000256" key="1">
    <source>
        <dbReference type="ARBA" id="ARBA00010552"/>
    </source>
</evidence>
<dbReference type="Gene3D" id="3.30.1330.40">
    <property type="entry name" value="RutC-like"/>
    <property type="match status" value="1"/>
</dbReference>
<dbReference type="GO" id="GO:0019239">
    <property type="term" value="F:deaminase activity"/>
    <property type="evidence" value="ECO:0007669"/>
    <property type="project" value="TreeGrafter"/>
</dbReference>
<dbReference type="AlphaFoldDB" id="A0A542Y7P9"/>
<keyword evidence="3" id="KW-1185">Reference proteome</keyword>
<protein>
    <submittedName>
        <fullName evidence="2">2-iminobutanoate/2-iminopropanoate deaminase</fullName>
    </submittedName>
</protein>
<dbReference type="RefSeq" id="WP_141887327.1">
    <property type="nucleotide sequence ID" value="NZ_BAAAUY010000011.1"/>
</dbReference>
<dbReference type="InterPro" id="IPR035959">
    <property type="entry name" value="RutC-like_sf"/>
</dbReference>
<dbReference type="GO" id="GO:0005829">
    <property type="term" value="C:cytosol"/>
    <property type="evidence" value="ECO:0007669"/>
    <property type="project" value="TreeGrafter"/>
</dbReference>
<evidence type="ECO:0000313" key="3">
    <source>
        <dbReference type="Proteomes" id="UP000319094"/>
    </source>
</evidence>
<proteinExistence type="inferred from homology"/>
<dbReference type="Proteomes" id="UP000319094">
    <property type="component" value="Unassembled WGS sequence"/>
</dbReference>
<dbReference type="InterPro" id="IPR006175">
    <property type="entry name" value="YjgF/YER057c/UK114"/>
</dbReference>
<dbReference type="OrthoDB" id="8684161at2"/>
<comment type="caution">
    <text evidence="2">The sequence shown here is derived from an EMBL/GenBank/DDBJ whole genome shotgun (WGS) entry which is preliminary data.</text>
</comment>
<dbReference type="SUPFAM" id="SSF55298">
    <property type="entry name" value="YjgF-like"/>
    <property type="match status" value="1"/>
</dbReference>
<evidence type="ECO:0000313" key="2">
    <source>
        <dbReference type="EMBL" id="TQL44106.1"/>
    </source>
</evidence>
<comment type="similarity">
    <text evidence="1">Belongs to the RutC family.</text>
</comment>
<dbReference type="CDD" id="cd00448">
    <property type="entry name" value="YjgF_YER057c_UK114_family"/>
    <property type="match status" value="1"/>
</dbReference>
<dbReference type="Pfam" id="PF01042">
    <property type="entry name" value="Ribonuc_L-PSP"/>
    <property type="match status" value="1"/>
</dbReference>
<gene>
    <name evidence="2" type="ORF">FB468_2152</name>
</gene>
<accession>A0A542Y7P9</accession>
<reference evidence="2 3" key="1">
    <citation type="submission" date="2019-06" db="EMBL/GenBank/DDBJ databases">
        <title>Sequencing the genomes of 1000 actinobacteria strains.</title>
        <authorList>
            <person name="Klenk H.-P."/>
        </authorList>
    </citation>
    <scope>NUCLEOTIDE SEQUENCE [LARGE SCALE GENOMIC DNA]</scope>
    <source>
        <strain evidence="2 3">DSM 8803</strain>
    </source>
</reference>
<dbReference type="EMBL" id="VFON01000001">
    <property type="protein sequence ID" value="TQL44106.1"/>
    <property type="molecule type" value="Genomic_DNA"/>
</dbReference>
<sequence length="126" mass="12959">MSDIVRLPDPAEAGGALSSDVTVHGGQAFATVIPLNAGGDLAGETIEEQSEVALVELARVLEAAGSSLDRVLHLTIYLTDIARDRAGFNEVYAAHFPGPRPVRCAVGIAALARPGMLVELTAIAAA</sequence>